<sequence>MPNPFGMEGSWYKGNLHTHTNNSDGELSPEEVLEGYKKHNYDFLVITDHNKVTEVEESSRKNLLLLSGIEIDVGKSSLETPYHLVGINIGKEIEVPLDPNARQQMKVQEGIDLLKEKGCMVILAHPYWSGLTMEELFSLEGQLGIEVYNSTCLRGIGKGLSSVYWDALLAKGKLNWGFSVDDAHFRGVDAYRGWIMLKARALSRESIVKGEFRP</sequence>
<name>X0VS63_9ZZZZ</name>
<dbReference type="Gene3D" id="3.20.20.140">
    <property type="entry name" value="Metal-dependent hydrolases"/>
    <property type="match status" value="1"/>
</dbReference>
<dbReference type="InterPro" id="IPR003141">
    <property type="entry name" value="Pol/His_phosphatase_N"/>
</dbReference>
<gene>
    <name evidence="2" type="ORF">S01H1_53050</name>
</gene>
<dbReference type="SMART" id="SM00481">
    <property type="entry name" value="POLIIIAc"/>
    <property type="match status" value="1"/>
</dbReference>
<evidence type="ECO:0000259" key="1">
    <source>
        <dbReference type="SMART" id="SM00481"/>
    </source>
</evidence>
<feature type="domain" description="Polymerase/histidinol phosphatase N-terminal" evidence="1">
    <location>
        <begin position="14"/>
        <end position="75"/>
    </location>
</feature>
<reference evidence="2" key="1">
    <citation type="journal article" date="2014" name="Front. Microbiol.">
        <title>High frequency of phylogenetically diverse reductive dehalogenase-homologous genes in deep subseafloor sedimentary metagenomes.</title>
        <authorList>
            <person name="Kawai M."/>
            <person name="Futagami T."/>
            <person name="Toyoda A."/>
            <person name="Takaki Y."/>
            <person name="Nishi S."/>
            <person name="Hori S."/>
            <person name="Arai W."/>
            <person name="Tsubouchi T."/>
            <person name="Morono Y."/>
            <person name="Uchiyama I."/>
            <person name="Ito T."/>
            <person name="Fujiyama A."/>
            <person name="Inagaki F."/>
            <person name="Takami H."/>
        </authorList>
    </citation>
    <scope>NUCLEOTIDE SEQUENCE</scope>
    <source>
        <strain evidence="2">Expedition CK06-06</strain>
    </source>
</reference>
<comment type="caution">
    <text evidence="2">The sequence shown here is derived from an EMBL/GenBank/DDBJ whole genome shotgun (WGS) entry which is preliminary data.</text>
</comment>
<evidence type="ECO:0000313" key="2">
    <source>
        <dbReference type="EMBL" id="GAG21060.1"/>
    </source>
</evidence>
<dbReference type="AlphaFoldDB" id="X0VS63"/>
<feature type="non-terminal residue" evidence="2">
    <location>
        <position position="214"/>
    </location>
</feature>
<dbReference type="InterPro" id="IPR004013">
    <property type="entry name" value="PHP_dom"/>
</dbReference>
<dbReference type="InterPro" id="IPR016195">
    <property type="entry name" value="Pol/histidinol_Pase-like"/>
</dbReference>
<dbReference type="SUPFAM" id="SSF89550">
    <property type="entry name" value="PHP domain-like"/>
    <property type="match status" value="1"/>
</dbReference>
<dbReference type="GO" id="GO:0004534">
    <property type="term" value="F:5'-3' RNA exonuclease activity"/>
    <property type="evidence" value="ECO:0007669"/>
    <property type="project" value="TreeGrafter"/>
</dbReference>
<dbReference type="EMBL" id="BARS01034334">
    <property type="protein sequence ID" value="GAG21060.1"/>
    <property type="molecule type" value="Genomic_DNA"/>
</dbReference>
<dbReference type="GO" id="GO:0035312">
    <property type="term" value="F:5'-3' DNA exonuclease activity"/>
    <property type="evidence" value="ECO:0007669"/>
    <property type="project" value="TreeGrafter"/>
</dbReference>
<accession>X0VS63</accession>
<dbReference type="PANTHER" id="PTHR42924">
    <property type="entry name" value="EXONUCLEASE"/>
    <property type="match status" value="1"/>
</dbReference>
<dbReference type="Pfam" id="PF02811">
    <property type="entry name" value="PHP"/>
    <property type="match status" value="1"/>
</dbReference>
<dbReference type="InterPro" id="IPR052018">
    <property type="entry name" value="PHP_domain"/>
</dbReference>
<proteinExistence type="predicted"/>
<dbReference type="PANTHER" id="PTHR42924:SF3">
    <property type="entry name" value="POLYMERASE_HISTIDINOL PHOSPHATASE N-TERMINAL DOMAIN-CONTAINING PROTEIN"/>
    <property type="match status" value="1"/>
</dbReference>
<protein>
    <recommendedName>
        <fullName evidence="1">Polymerase/histidinol phosphatase N-terminal domain-containing protein</fullName>
    </recommendedName>
</protein>
<organism evidence="2">
    <name type="scientific">marine sediment metagenome</name>
    <dbReference type="NCBI Taxonomy" id="412755"/>
    <lineage>
        <taxon>unclassified sequences</taxon>
        <taxon>metagenomes</taxon>
        <taxon>ecological metagenomes</taxon>
    </lineage>
</organism>